<comment type="caution">
    <text evidence="3">The sequence shown here is derived from an EMBL/GenBank/DDBJ whole genome shotgun (WGS) entry which is preliminary data.</text>
</comment>
<keyword evidence="4" id="KW-1185">Reference proteome</keyword>
<protein>
    <submittedName>
        <fullName evidence="3">Actin organization and endocytosis protein</fullName>
    </submittedName>
</protein>
<feature type="compositionally biased region" description="Low complexity" evidence="1">
    <location>
        <begin position="307"/>
        <end position="323"/>
    </location>
</feature>
<feature type="compositionally biased region" description="Pro residues" evidence="1">
    <location>
        <begin position="324"/>
        <end position="336"/>
    </location>
</feature>
<feature type="compositionally biased region" description="Basic and acidic residues" evidence="1">
    <location>
        <begin position="339"/>
        <end position="350"/>
    </location>
</feature>
<name>A0A9P6W5F5_RHOMI</name>
<accession>A0A9P6W5F5</accession>
<dbReference type="Proteomes" id="UP000777482">
    <property type="component" value="Unassembled WGS sequence"/>
</dbReference>
<keyword evidence="2" id="KW-1133">Transmembrane helix</keyword>
<reference evidence="3 4" key="1">
    <citation type="submission" date="2020-11" db="EMBL/GenBank/DDBJ databases">
        <title>Kefir isolates.</title>
        <authorList>
            <person name="Marcisauskas S."/>
            <person name="Kim Y."/>
            <person name="Blasche S."/>
        </authorList>
    </citation>
    <scope>NUCLEOTIDE SEQUENCE [LARGE SCALE GENOMIC DNA]</scope>
    <source>
        <strain evidence="3 4">KR</strain>
    </source>
</reference>
<feature type="transmembrane region" description="Helical" evidence="2">
    <location>
        <begin position="194"/>
        <end position="218"/>
    </location>
</feature>
<feature type="compositionally biased region" description="Pro residues" evidence="1">
    <location>
        <begin position="294"/>
        <end position="306"/>
    </location>
</feature>
<evidence type="ECO:0000313" key="4">
    <source>
        <dbReference type="Proteomes" id="UP000777482"/>
    </source>
</evidence>
<proteinExistence type="predicted"/>
<dbReference type="EMBL" id="PUHQ01000023">
    <property type="protein sequence ID" value="KAG0662961.1"/>
    <property type="molecule type" value="Genomic_DNA"/>
</dbReference>
<organism evidence="3 4">
    <name type="scientific">Rhodotorula mucilaginosa</name>
    <name type="common">Yeast</name>
    <name type="synonym">Rhodotorula rubra</name>
    <dbReference type="NCBI Taxonomy" id="5537"/>
    <lineage>
        <taxon>Eukaryota</taxon>
        <taxon>Fungi</taxon>
        <taxon>Dikarya</taxon>
        <taxon>Basidiomycota</taxon>
        <taxon>Pucciniomycotina</taxon>
        <taxon>Microbotryomycetes</taxon>
        <taxon>Sporidiobolales</taxon>
        <taxon>Sporidiobolaceae</taxon>
        <taxon>Rhodotorula</taxon>
    </lineage>
</organism>
<dbReference type="OrthoDB" id="2537829at2759"/>
<dbReference type="AlphaFoldDB" id="A0A9P6W5F5"/>
<gene>
    <name evidence="3" type="primary">PAN1</name>
    <name evidence="3" type="ORF">C6P46_003049</name>
</gene>
<keyword evidence="2" id="KW-0812">Transmembrane</keyword>
<evidence type="ECO:0000256" key="2">
    <source>
        <dbReference type="SAM" id="Phobius"/>
    </source>
</evidence>
<feature type="region of interest" description="Disordered" evidence="1">
    <location>
        <begin position="289"/>
        <end position="350"/>
    </location>
</feature>
<evidence type="ECO:0000313" key="3">
    <source>
        <dbReference type="EMBL" id="KAG0662961.1"/>
    </source>
</evidence>
<keyword evidence="2" id="KW-0472">Membrane</keyword>
<evidence type="ECO:0000256" key="1">
    <source>
        <dbReference type="SAM" id="MobiDB-lite"/>
    </source>
</evidence>
<sequence>MVSLLLQSSLAVDGQSRRRVALDRPTFGLHPLCRLRAGGMSGQAPVYGPFVLAPPLTSCEPAFLVFVRRVRLSLSRTIDISPCSWEQGQGTPPYSIAVAGTADAIFTALETLPTQSRAGVVEWHVDFNAGANLVRLQLLIIGAAARADQPDLRADFCPDRWRRTACLLALQGRPTGSRLDFRGQPKKSSSSNHAGAIAGGIIGAVVLALVVLTALWYVRRARRRVAMQAAAERDAQYAAHVAIHAASKDDGDDDTPLGDGAATVVRAGTFNLGAVRFTEDSLDHLRAIDRPPAYDRPPPPPPPVPANLPGLLSAAPASSATPSASPPPPPPPPLPLPNRADDEIRELPCS</sequence>